<dbReference type="InterPro" id="IPR025667">
    <property type="entry name" value="SprB_repeat"/>
</dbReference>
<dbReference type="AlphaFoldDB" id="A0A9D7S7G2"/>
<proteinExistence type="predicted"/>
<reference evidence="1 2" key="1">
    <citation type="submission" date="2020-10" db="EMBL/GenBank/DDBJ databases">
        <title>Connecting structure to function with the recovery of over 1000 high-quality activated sludge metagenome-assembled genomes encoding full-length rRNA genes using long-read sequencing.</title>
        <authorList>
            <person name="Singleton C.M."/>
            <person name="Petriglieri F."/>
            <person name="Kristensen J.M."/>
            <person name="Kirkegaard R.H."/>
            <person name="Michaelsen T.Y."/>
            <person name="Andersen M.H."/>
            <person name="Karst S.M."/>
            <person name="Dueholm M.S."/>
            <person name="Nielsen P.H."/>
            <person name="Albertsen M."/>
        </authorList>
    </citation>
    <scope>NUCLEOTIDE SEQUENCE [LARGE SCALE GENOMIC DNA]</scope>
    <source>
        <strain evidence="1">Ribe_18-Q3-R11-54_BAT3C.373</strain>
    </source>
</reference>
<gene>
    <name evidence="1" type="ORF">IPO85_06435</name>
</gene>
<comment type="caution">
    <text evidence="1">The sequence shown here is derived from an EMBL/GenBank/DDBJ whole genome shotgun (WGS) entry which is preliminary data.</text>
</comment>
<dbReference type="EMBL" id="JADKFW010000004">
    <property type="protein sequence ID" value="MBK9717138.1"/>
    <property type="molecule type" value="Genomic_DNA"/>
</dbReference>
<dbReference type="Gene3D" id="2.60.40.10">
    <property type="entry name" value="Immunoglobulins"/>
    <property type="match status" value="3"/>
</dbReference>
<sequence>MRTLIKITLLLFTIDLVAKDLNIIITPPSNGECNGKIDLTILGGYPLYDIVWTNNQGVVKDESGITGGDGREDINNLCPNIQYCVSINDAACGVLNYCWTLTECPVITVSAVIIPFPRPSSCASMDGGLRVLSSSQQGGQAPFNYHIEDQHGNRYTLDNNSYVGNLSSGKYYFVVTDANGCTGRYGIDLIAEDGFHITLSNLQHTCQGSSDGLIEIYSISNDINETFNYHWSNGINHLNIPWADPSLIDHLSAGKYCVTVTSNSTSCELIDCYTIKGNTNTPLNLNSTLEMPCKDTRNGKINLTVTGGTLPYTYVWDPPGTIPGFGLYAGTYCVTVTDFCGASVHQCFELKEVAYELQSGILCKDQGWGEIHVMNGNPPYSITWFVNGIGAIGHGLRIDNLSNGNYSVFGHDAKNCNFNNTFEINYINKNFIEFMHNNSTCNGDADSRDGEIRIGSIDNSNYTFSWTGPYGFTSTSRNISMLRPGNYKVTITDPDGCTEKLEQIICCCSSSNTDYPSCGTFPPITAMSDEQAVTIDNGCNGYIHLTVSGGSGTYFYQWTGPNGYSSKLKDIDKLCKGDYCVTITDGCQSFTKCIPIPECSENQLLGNGVVVNTCPTFNAGSIKLNASGGKPMITYKWKGPSGFSSTSSIIENLFAGTYTVTLTDAQKCTKVESYTILENIQYAVQRGCPEGGKCDLCNFCPNVYKKSYVISYHRIIPKVNQNCEKKEVCEDDESIVVSGPTPLGSHFEWDSDPNACIGYKVCNGSDVRVPYTGITMPKVYEGKLKYKGDANVDHFCFYCFNSEKCVVYADDGAHSRRVNSDPGNLYIYLKIDAGENGNTCPVGQCYIRIECAHSPTVLFEKCTSDPFYCKDDISNCNEEDIPTLRKDTIIDGKKYQIISMPNSFGNDIELSESILNESSLNLKFNKFYKNLEINNLSINSQDEFRISTIDGKFLTFQKLPLSNFNEYVKTEFIIPGIYLIYIYGSNNIIKNVKKIIIF</sequence>
<evidence type="ECO:0000313" key="2">
    <source>
        <dbReference type="Proteomes" id="UP000808349"/>
    </source>
</evidence>
<protein>
    <submittedName>
        <fullName evidence="1">SprB repeat-containing protein</fullName>
    </submittedName>
</protein>
<organism evidence="1 2">
    <name type="scientific">Candidatus Defluviibacterium haderslevense</name>
    <dbReference type="NCBI Taxonomy" id="2981993"/>
    <lineage>
        <taxon>Bacteria</taxon>
        <taxon>Pseudomonadati</taxon>
        <taxon>Bacteroidota</taxon>
        <taxon>Saprospiria</taxon>
        <taxon>Saprospirales</taxon>
        <taxon>Saprospiraceae</taxon>
        <taxon>Candidatus Defluviibacterium</taxon>
    </lineage>
</organism>
<dbReference type="Pfam" id="PF13573">
    <property type="entry name" value="SprB"/>
    <property type="match status" value="3"/>
</dbReference>
<dbReference type="Proteomes" id="UP000808349">
    <property type="component" value="Unassembled WGS sequence"/>
</dbReference>
<accession>A0A9D7S7G2</accession>
<dbReference type="InterPro" id="IPR013783">
    <property type="entry name" value="Ig-like_fold"/>
</dbReference>
<evidence type="ECO:0000313" key="1">
    <source>
        <dbReference type="EMBL" id="MBK9717138.1"/>
    </source>
</evidence>
<name>A0A9D7S7G2_9BACT</name>